<feature type="domain" description="PTM/DIR17-like Tudor" evidence="3">
    <location>
        <begin position="568"/>
        <end position="612"/>
    </location>
</feature>
<evidence type="ECO:0000256" key="2">
    <source>
        <dbReference type="SAM" id="Phobius"/>
    </source>
</evidence>
<evidence type="ECO:0000259" key="3">
    <source>
        <dbReference type="Pfam" id="PF21743"/>
    </source>
</evidence>
<proteinExistence type="predicted"/>
<keyword evidence="2" id="KW-0472">Membrane</keyword>
<feature type="region of interest" description="Disordered" evidence="1">
    <location>
        <begin position="463"/>
        <end position="510"/>
    </location>
</feature>
<keyword evidence="5" id="KW-1185">Reference proteome</keyword>
<dbReference type="Pfam" id="PF21743">
    <property type="entry name" value="PTM_DIR17_Tudor"/>
    <property type="match status" value="2"/>
</dbReference>
<protein>
    <recommendedName>
        <fullName evidence="3">PTM/DIR17-like Tudor domain-containing protein</fullName>
    </recommendedName>
</protein>
<gene>
    <name evidence="4" type="ORF">HHK36_020556</name>
</gene>
<dbReference type="Proteomes" id="UP000655225">
    <property type="component" value="Unassembled WGS sequence"/>
</dbReference>
<dbReference type="Gene3D" id="2.30.30.140">
    <property type="match status" value="1"/>
</dbReference>
<feature type="region of interest" description="Disordered" evidence="1">
    <location>
        <begin position="524"/>
        <end position="570"/>
    </location>
</feature>
<feature type="compositionally biased region" description="Polar residues" evidence="1">
    <location>
        <begin position="501"/>
        <end position="510"/>
    </location>
</feature>
<organism evidence="4 5">
    <name type="scientific">Tetracentron sinense</name>
    <name type="common">Spur-leaf</name>
    <dbReference type="NCBI Taxonomy" id="13715"/>
    <lineage>
        <taxon>Eukaryota</taxon>
        <taxon>Viridiplantae</taxon>
        <taxon>Streptophyta</taxon>
        <taxon>Embryophyta</taxon>
        <taxon>Tracheophyta</taxon>
        <taxon>Spermatophyta</taxon>
        <taxon>Magnoliopsida</taxon>
        <taxon>Trochodendrales</taxon>
        <taxon>Trochodendraceae</taxon>
        <taxon>Tetracentron</taxon>
    </lineage>
</organism>
<dbReference type="EMBL" id="JABCRI010000014">
    <property type="protein sequence ID" value="KAF8394348.1"/>
    <property type="molecule type" value="Genomic_DNA"/>
</dbReference>
<sequence length="628" mass="69218">MSSFWSWYEMESKIICKRVKIYGFEKVKAKREILNACICVFCWILAASGVYLMLVMGHQLANRRACSYHETVALAVPIVGVGASFSYGSKLKQPRVCSIPSSLLSTESIYFLYILVGGIPFCENRRKWQKDLAFLFVQFKIGDMKKGMLWTSIIYSCLINTTNVVRNPQSSHCFYAMDAPIKSGSFPADIEEQSKDLLGVVTADTSTNSVKPCSFSVNNNEKSSEVFTLPSEAAYSFSMEFYGKYFGTDASTNTISFCGDDNAKTDKPNLISESPLRRGSETVSVDFSNVELISDACGNMKNPGMLQMDPVGGVGGFNDLVAVVTTSSNSSHIVDLSDGDGTVALAVGDKDAEIKRDNVLEDGKNIIGRLVTKVFGGDSYVGVVVNYDSESGWFKVAYEDGDEEEIEREELVQILAPPEVTHLATTTRKDADSSLLREKSERIKDLKENAAIQALAKLSQSSPLPLEKSYRKRGRPPGSKKKASTSNVKTDSPKTELFNPSGHSILNGSLGKQKSYDVMEIKETSGSAKKLKTIPPTTSKRGRKKSTTDTGKKNQRATRPGRNSSFIGQTVEKDYGGTKCRGTIVGFRRFYRVIYEDGDMEDLLWSELEPFLVPDESDAEPVNQTKCD</sequence>
<accession>A0A835D8G7</accession>
<feature type="compositionally biased region" description="Basic residues" evidence="1">
    <location>
        <begin position="470"/>
        <end position="483"/>
    </location>
</feature>
<dbReference type="InterPro" id="IPR047365">
    <property type="entry name" value="Tudor_AtPTM-like"/>
</dbReference>
<evidence type="ECO:0000256" key="1">
    <source>
        <dbReference type="SAM" id="MobiDB-lite"/>
    </source>
</evidence>
<keyword evidence="2" id="KW-0812">Transmembrane</keyword>
<feature type="domain" description="PTM/DIR17-like Tudor" evidence="3">
    <location>
        <begin position="368"/>
        <end position="415"/>
    </location>
</feature>
<feature type="transmembrane region" description="Helical" evidence="2">
    <location>
        <begin position="33"/>
        <end position="56"/>
    </location>
</feature>
<evidence type="ECO:0000313" key="5">
    <source>
        <dbReference type="Proteomes" id="UP000655225"/>
    </source>
</evidence>
<keyword evidence="2" id="KW-1133">Transmembrane helix</keyword>
<reference evidence="4 5" key="1">
    <citation type="submission" date="2020-04" db="EMBL/GenBank/DDBJ databases">
        <title>Plant Genome Project.</title>
        <authorList>
            <person name="Zhang R.-G."/>
        </authorList>
    </citation>
    <scope>NUCLEOTIDE SEQUENCE [LARGE SCALE GENOMIC DNA]</scope>
    <source>
        <strain evidence="4">YNK0</strain>
        <tissue evidence="4">Leaf</tissue>
    </source>
</reference>
<name>A0A835D8G7_TETSI</name>
<comment type="caution">
    <text evidence="4">The sequence shown here is derived from an EMBL/GenBank/DDBJ whole genome shotgun (WGS) entry which is preliminary data.</text>
</comment>
<dbReference type="PANTHER" id="PTHR37384">
    <property type="entry name" value="OS01G0835600 PROTEIN"/>
    <property type="match status" value="1"/>
</dbReference>
<dbReference type="OrthoDB" id="168165at2759"/>
<evidence type="ECO:0000313" key="4">
    <source>
        <dbReference type="EMBL" id="KAF8394348.1"/>
    </source>
</evidence>
<dbReference type="AlphaFoldDB" id="A0A835D8G7"/>
<dbReference type="PANTHER" id="PTHR37384:SF1">
    <property type="entry name" value="OS01G0835600 PROTEIN"/>
    <property type="match status" value="1"/>
</dbReference>